<evidence type="ECO:0000313" key="6">
    <source>
        <dbReference type="EMBL" id="KAH9325270.1"/>
    </source>
</evidence>
<evidence type="ECO:0000256" key="2">
    <source>
        <dbReference type="ARBA" id="ARBA00023127"/>
    </source>
</evidence>
<dbReference type="InterPro" id="IPR036915">
    <property type="entry name" value="Cyclin-like_sf"/>
</dbReference>
<dbReference type="EMBL" id="JAHRHJ020000002">
    <property type="protein sequence ID" value="KAH9325270.1"/>
    <property type="molecule type" value="Genomic_DNA"/>
</dbReference>
<feature type="domain" description="Cyclin-like" evidence="5">
    <location>
        <begin position="125"/>
        <end position="209"/>
    </location>
</feature>
<evidence type="ECO:0000259" key="5">
    <source>
        <dbReference type="SMART" id="SM00385"/>
    </source>
</evidence>
<keyword evidence="7" id="KW-1185">Reference proteome</keyword>
<organism evidence="6 7">
    <name type="scientific">Taxus chinensis</name>
    <name type="common">Chinese yew</name>
    <name type="synonym">Taxus wallichiana var. chinensis</name>
    <dbReference type="NCBI Taxonomy" id="29808"/>
    <lineage>
        <taxon>Eukaryota</taxon>
        <taxon>Viridiplantae</taxon>
        <taxon>Streptophyta</taxon>
        <taxon>Embryophyta</taxon>
        <taxon>Tracheophyta</taxon>
        <taxon>Spermatophyta</taxon>
        <taxon>Pinopsida</taxon>
        <taxon>Pinidae</taxon>
        <taxon>Conifers II</taxon>
        <taxon>Cupressales</taxon>
        <taxon>Taxaceae</taxon>
        <taxon>Taxus</taxon>
    </lineage>
</organism>
<dbReference type="FunFam" id="1.10.472.10:FF:000001">
    <property type="entry name" value="G2/mitotic-specific cyclin"/>
    <property type="match status" value="1"/>
</dbReference>
<accession>A0AA38GNX5</accession>
<dbReference type="SUPFAM" id="SSF47954">
    <property type="entry name" value="Cyclin-like"/>
    <property type="match status" value="1"/>
</dbReference>
<dbReference type="Proteomes" id="UP000824469">
    <property type="component" value="Unassembled WGS sequence"/>
</dbReference>
<dbReference type="InterPro" id="IPR039361">
    <property type="entry name" value="Cyclin"/>
</dbReference>
<name>A0AA38GNX5_TAXCH</name>
<keyword evidence="1" id="KW-0132">Cell division</keyword>
<gene>
    <name evidence="6" type="ORF">KI387_005448</name>
</gene>
<dbReference type="PANTHER" id="PTHR10177">
    <property type="entry name" value="CYCLINS"/>
    <property type="match status" value="1"/>
</dbReference>
<feature type="non-terminal residue" evidence="6">
    <location>
        <position position="236"/>
    </location>
</feature>
<evidence type="ECO:0000256" key="1">
    <source>
        <dbReference type="ARBA" id="ARBA00022618"/>
    </source>
</evidence>
<proteinExistence type="inferred from homology"/>
<evidence type="ECO:0000256" key="3">
    <source>
        <dbReference type="ARBA" id="ARBA00023306"/>
    </source>
</evidence>
<dbReference type="AlphaFoldDB" id="A0AA38GNX5"/>
<dbReference type="GO" id="GO:0051301">
    <property type="term" value="P:cell division"/>
    <property type="evidence" value="ECO:0007669"/>
    <property type="project" value="UniProtKB-KW"/>
</dbReference>
<dbReference type="SMART" id="SM00385">
    <property type="entry name" value="CYCLIN"/>
    <property type="match status" value="1"/>
</dbReference>
<comment type="similarity">
    <text evidence="4">Belongs to the cyclin family.</text>
</comment>
<dbReference type="InterPro" id="IPR013763">
    <property type="entry name" value="Cyclin-like_dom"/>
</dbReference>
<evidence type="ECO:0000313" key="7">
    <source>
        <dbReference type="Proteomes" id="UP000824469"/>
    </source>
</evidence>
<keyword evidence="3" id="KW-0131">Cell cycle</keyword>
<evidence type="ECO:0000256" key="4">
    <source>
        <dbReference type="RuleBase" id="RU000383"/>
    </source>
</evidence>
<comment type="caution">
    <text evidence="6">The sequence shown here is derived from an EMBL/GenBank/DDBJ whole genome shotgun (WGS) entry which is preliminary data.</text>
</comment>
<keyword evidence="2 4" id="KW-0195">Cyclin</keyword>
<dbReference type="Gene3D" id="1.10.472.10">
    <property type="entry name" value="Cyclin-like"/>
    <property type="match status" value="2"/>
</dbReference>
<protein>
    <recommendedName>
        <fullName evidence="5">Cyclin-like domain-containing protein</fullName>
    </recommendedName>
</protein>
<sequence>VAPPNKEVEEHMNLGARQRNAMLPSVRKGNHVKHELENSYVAMKNCPALKSVPCHQEIITHPEESFLKNERESKIIDLTYQEEDDDECCEMEIEEEEDPVPDIDEADKGNPLAVADYVQDIYSFYRETEIHLEFKLMHETLFLVINIFDRYLSRKTVVRKSLQLVAVAAMFVACKYEETSIPTVEDFIYISDNAYTRAEILQMEKSILNTLQFSLALPTPYVFMKRFLKAAGSDRN</sequence>
<dbReference type="InterPro" id="IPR006671">
    <property type="entry name" value="Cyclin_N"/>
</dbReference>
<reference evidence="6 7" key="1">
    <citation type="journal article" date="2021" name="Nat. Plants">
        <title>The Taxus genome provides insights into paclitaxel biosynthesis.</title>
        <authorList>
            <person name="Xiong X."/>
            <person name="Gou J."/>
            <person name="Liao Q."/>
            <person name="Li Y."/>
            <person name="Zhou Q."/>
            <person name="Bi G."/>
            <person name="Li C."/>
            <person name="Du R."/>
            <person name="Wang X."/>
            <person name="Sun T."/>
            <person name="Guo L."/>
            <person name="Liang H."/>
            <person name="Lu P."/>
            <person name="Wu Y."/>
            <person name="Zhang Z."/>
            <person name="Ro D.K."/>
            <person name="Shang Y."/>
            <person name="Huang S."/>
            <person name="Yan J."/>
        </authorList>
    </citation>
    <scope>NUCLEOTIDE SEQUENCE [LARGE SCALE GENOMIC DNA]</scope>
    <source>
        <strain evidence="6">Ta-2019</strain>
    </source>
</reference>
<feature type="non-terminal residue" evidence="6">
    <location>
        <position position="1"/>
    </location>
</feature>
<dbReference type="Pfam" id="PF00134">
    <property type="entry name" value="Cyclin_N"/>
    <property type="match status" value="1"/>
</dbReference>